<dbReference type="CDD" id="cd07720">
    <property type="entry name" value="OPHC2-like_MBL-fold"/>
    <property type="match status" value="1"/>
</dbReference>
<dbReference type="InterPro" id="IPR001279">
    <property type="entry name" value="Metallo-B-lactamas"/>
</dbReference>
<dbReference type="InterPro" id="IPR006311">
    <property type="entry name" value="TAT_signal"/>
</dbReference>
<protein>
    <submittedName>
        <fullName evidence="6">Metallo-beta-lactamase superfamily protein</fullName>
    </submittedName>
</protein>
<evidence type="ECO:0000256" key="2">
    <source>
        <dbReference type="ARBA" id="ARBA00022723"/>
    </source>
</evidence>
<evidence type="ECO:0000313" key="7">
    <source>
        <dbReference type="Proteomes" id="UP000053235"/>
    </source>
</evidence>
<dbReference type="Proteomes" id="UP000053235">
    <property type="component" value="Unassembled WGS sequence"/>
</dbReference>
<dbReference type="PANTHER" id="PTHR42978:SF6">
    <property type="entry name" value="QUORUM-QUENCHING LACTONASE YTNP-RELATED"/>
    <property type="match status" value="1"/>
</dbReference>
<dbReference type="Gene3D" id="3.60.15.10">
    <property type="entry name" value="Ribonuclease Z/Hydroxyacylglutathione hydrolase-like"/>
    <property type="match status" value="1"/>
</dbReference>
<dbReference type="InterPro" id="IPR036866">
    <property type="entry name" value="RibonucZ/Hydroxyglut_hydro"/>
</dbReference>
<accession>A0A0M6ZVB3</accession>
<evidence type="ECO:0000259" key="5">
    <source>
        <dbReference type="SMART" id="SM00849"/>
    </source>
</evidence>
<evidence type="ECO:0000256" key="4">
    <source>
        <dbReference type="ARBA" id="ARBA00022833"/>
    </source>
</evidence>
<proteinExistence type="inferred from homology"/>
<dbReference type="OrthoDB" id="9773738at2"/>
<dbReference type="PROSITE" id="PS51318">
    <property type="entry name" value="TAT"/>
    <property type="match status" value="1"/>
</dbReference>
<keyword evidence="7" id="KW-1185">Reference proteome</keyword>
<evidence type="ECO:0000256" key="3">
    <source>
        <dbReference type="ARBA" id="ARBA00022801"/>
    </source>
</evidence>
<dbReference type="GO" id="GO:0016787">
    <property type="term" value="F:hydrolase activity"/>
    <property type="evidence" value="ECO:0007669"/>
    <property type="project" value="UniProtKB-KW"/>
</dbReference>
<gene>
    <name evidence="6" type="ORF">LAX5112_00830</name>
</gene>
<organism evidence="6 7">
    <name type="scientific">Roseibium alexandrii</name>
    <dbReference type="NCBI Taxonomy" id="388408"/>
    <lineage>
        <taxon>Bacteria</taxon>
        <taxon>Pseudomonadati</taxon>
        <taxon>Pseudomonadota</taxon>
        <taxon>Alphaproteobacteria</taxon>
        <taxon>Hyphomicrobiales</taxon>
        <taxon>Stappiaceae</taxon>
        <taxon>Roseibium</taxon>
    </lineage>
</organism>
<dbReference type="SUPFAM" id="SSF56281">
    <property type="entry name" value="Metallo-hydrolase/oxidoreductase"/>
    <property type="match status" value="1"/>
</dbReference>
<dbReference type="AlphaFoldDB" id="A0A0M6ZVB3"/>
<comment type="similarity">
    <text evidence="1">Belongs to the metallo-beta-lactamase superfamily.</text>
</comment>
<dbReference type="PANTHER" id="PTHR42978">
    <property type="entry name" value="QUORUM-QUENCHING LACTONASE YTNP-RELATED-RELATED"/>
    <property type="match status" value="1"/>
</dbReference>
<keyword evidence="3" id="KW-0378">Hydrolase</keyword>
<feature type="domain" description="Metallo-beta-lactamase" evidence="5">
    <location>
        <begin position="87"/>
        <end position="291"/>
    </location>
</feature>
<name>A0A0M6ZVB3_9HYPH</name>
<dbReference type="STRING" id="388408.LAX5112_00830"/>
<dbReference type="EMBL" id="CXWD01000003">
    <property type="protein sequence ID" value="CTQ65990.1"/>
    <property type="molecule type" value="Genomic_DNA"/>
</dbReference>
<reference evidence="7" key="1">
    <citation type="submission" date="2015-07" db="EMBL/GenBank/DDBJ databases">
        <authorList>
            <person name="Rodrigo-Torres Lidia"/>
            <person name="Arahal R.David."/>
        </authorList>
    </citation>
    <scope>NUCLEOTIDE SEQUENCE [LARGE SCALE GENOMIC DNA]</scope>
    <source>
        <strain evidence="7">CECT 5112</strain>
    </source>
</reference>
<dbReference type="RefSeq" id="WP_055670736.1">
    <property type="nucleotide sequence ID" value="NZ_CXWD01000003.1"/>
</dbReference>
<sequence length="312" mass="33451">MPLALKENPSRRCLLKAGLGLGAAAITGLRPSFAASDPIKLGGSEVSVISDGNLSLPMNFLLPEQSPEEIEALFKPHGLPTDTASPDCNITLLRQDDRLVLFDAGAGANFQPSAGELLAGLEEAGIDPSDVTDVIFTHAHPDHLWGILDDFDDVLYSEATLWVPQAEWDYWRADDTLAKTPEARKSFVVGAQARFEAIEDQVQMVTPGMEVIPGVEAVDTSGHTPGHTSYMIHGDGESVLVVGDAITNSVISFEKPDWVSGSDQDPQKGIQTRKALLDRLATDQTQLIGFHLPNMGIGHVERAGSAYKFVAG</sequence>
<evidence type="ECO:0000256" key="1">
    <source>
        <dbReference type="ARBA" id="ARBA00007749"/>
    </source>
</evidence>
<evidence type="ECO:0000313" key="6">
    <source>
        <dbReference type="EMBL" id="CTQ65990.1"/>
    </source>
</evidence>
<dbReference type="InterPro" id="IPR051013">
    <property type="entry name" value="MBL_superfamily_lactonases"/>
</dbReference>
<dbReference type="SMART" id="SM00849">
    <property type="entry name" value="Lactamase_B"/>
    <property type="match status" value="1"/>
</dbReference>
<keyword evidence="2" id="KW-0479">Metal-binding</keyword>
<keyword evidence="4" id="KW-0862">Zinc</keyword>
<dbReference type="GO" id="GO:0046872">
    <property type="term" value="F:metal ion binding"/>
    <property type="evidence" value="ECO:0007669"/>
    <property type="project" value="UniProtKB-KW"/>
</dbReference>
<dbReference type="Pfam" id="PF00753">
    <property type="entry name" value="Lactamase_B"/>
    <property type="match status" value="1"/>
</dbReference>